<dbReference type="PANTHER" id="PTHR24361">
    <property type="entry name" value="MITOGEN-ACTIVATED KINASE KINASE KINASE"/>
    <property type="match status" value="1"/>
</dbReference>
<dbReference type="InterPro" id="IPR000719">
    <property type="entry name" value="Prot_kinase_dom"/>
</dbReference>
<reference evidence="2 3" key="1">
    <citation type="submission" date="2017-03" db="EMBL/GenBank/DDBJ databases">
        <title>Genomes of endolithic fungi from Antarctica.</title>
        <authorList>
            <person name="Coleine C."/>
            <person name="Masonjones S."/>
            <person name="Stajich J.E."/>
        </authorList>
    </citation>
    <scope>NUCLEOTIDE SEQUENCE [LARGE SCALE GENOMIC DNA]</scope>
    <source>
        <strain evidence="2 3">CCFEE 5187</strain>
    </source>
</reference>
<dbReference type="InterPro" id="IPR011009">
    <property type="entry name" value="Kinase-like_dom_sf"/>
</dbReference>
<dbReference type="GO" id="GO:0004674">
    <property type="term" value="F:protein serine/threonine kinase activity"/>
    <property type="evidence" value="ECO:0007669"/>
    <property type="project" value="TreeGrafter"/>
</dbReference>
<organism evidence="2 3">
    <name type="scientific">Cryomyces minteri</name>
    <dbReference type="NCBI Taxonomy" id="331657"/>
    <lineage>
        <taxon>Eukaryota</taxon>
        <taxon>Fungi</taxon>
        <taxon>Dikarya</taxon>
        <taxon>Ascomycota</taxon>
        <taxon>Pezizomycotina</taxon>
        <taxon>Dothideomycetes</taxon>
        <taxon>Dothideomycetes incertae sedis</taxon>
        <taxon>Cryomyces</taxon>
    </lineage>
</organism>
<accession>A0A4U0XYB0</accession>
<protein>
    <recommendedName>
        <fullName evidence="1">Protein kinase domain-containing protein</fullName>
    </recommendedName>
</protein>
<feature type="domain" description="Protein kinase" evidence="1">
    <location>
        <begin position="258"/>
        <end position="518"/>
    </location>
</feature>
<dbReference type="STRING" id="331657.A0A4U0XYB0"/>
<dbReference type="GO" id="GO:0005524">
    <property type="term" value="F:ATP binding"/>
    <property type="evidence" value="ECO:0007669"/>
    <property type="project" value="InterPro"/>
</dbReference>
<evidence type="ECO:0000313" key="2">
    <source>
        <dbReference type="EMBL" id="TKA80623.1"/>
    </source>
</evidence>
<evidence type="ECO:0000313" key="3">
    <source>
        <dbReference type="Proteomes" id="UP000308768"/>
    </source>
</evidence>
<dbReference type="Pfam" id="PF00069">
    <property type="entry name" value="Pkinase"/>
    <property type="match status" value="1"/>
</dbReference>
<dbReference type="OrthoDB" id="5979581at2759"/>
<evidence type="ECO:0000259" key="1">
    <source>
        <dbReference type="PROSITE" id="PS50011"/>
    </source>
</evidence>
<dbReference type="GO" id="GO:0005737">
    <property type="term" value="C:cytoplasm"/>
    <property type="evidence" value="ECO:0007669"/>
    <property type="project" value="TreeGrafter"/>
</dbReference>
<dbReference type="SMART" id="SM00220">
    <property type="entry name" value="S_TKc"/>
    <property type="match status" value="1"/>
</dbReference>
<dbReference type="CDD" id="cd00180">
    <property type="entry name" value="PKc"/>
    <property type="match status" value="1"/>
</dbReference>
<gene>
    <name evidence="2" type="ORF">B0A49_04909</name>
</gene>
<dbReference type="PROSITE" id="PS50011">
    <property type="entry name" value="PROTEIN_KINASE_DOM"/>
    <property type="match status" value="1"/>
</dbReference>
<dbReference type="SUPFAM" id="SSF56112">
    <property type="entry name" value="Protein kinase-like (PK-like)"/>
    <property type="match status" value="1"/>
</dbReference>
<dbReference type="Proteomes" id="UP000308768">
    <property type="component" value="Unassembled WGS sequence"/>
</dbReference>
<dbReference type="AlphaFoldDB" id="A0A4U0XYB0"/>
<sequence>MANLKALGLPPRTAAAAMADAHESPASTIPDTPTWDYDPEGAKGDFARLIPLSPLARTAFNDVVHRIHTQPDSLRHARRFIHYAPLHADEGGEDSQDGSSVNSIARNKYCGYYRLNLGILPKNIGLGWVAGSSRRNLRDDDVDLMLTPQPGQHNVRGRHVRFSHNTNTGVLMVFADNWEVIIDGKKRIQNTAFAACENTGLMLGDLSYTIEFTDLDLQMYKTRLDDMYRQRQNNFSSIPHFLSPTPTPSLRASGYDKYFIYPTSAGGSHSTVSRACKKDTGELFVLKKMKRNNHNLAEIRKEVEILKSLDHHNVCQLVDTLGYERTSRFGHGEYDDVGIILAPFAPPLSLNVPHHQPASWIVDVSRQCFAGLAYVHQQGLMHRDIKLDNIGLVNNNNSGQPPRVVLLDFGHATRNPTSTNHMKGTIRYLAPEVIALKRTAASHTNPYTNKVDTWALGICIYELFHESFIRWKCVDDGAADEGWIRQEIASILSEDEDRVEGEGKEKVAVTAAKRRQVE</sequence>
<dbReference type="Gene3D" id="3.30.200.20">
    <property type="entry name" value="Phosphorylase Kinase, domain 1"/>
    <property type="match status" value="1"/>
</dbReference>
<comment type="caution">
    <text evidence="2">The sequence shown here is derived from an EMBL/GenBank/DDBJ whole genome shotgun (WGS) entry which is preliminary data.</text>
</comment>
<name>A0A4U0XYB0_9PEZI</name>
<dbReference type="EMBL" id="NAJN01000052">
    <property type="protein sequence ID" value="TKA80623.1"/>
    <property type="molecule type" value="Genomic_DNA"/>
</dbReference>
<keyword evidence="3" id="KW-1185">Reference proteome</keyword>
<dbReference type="Gene3D" id="1.10.510.10">
    <property type="entry name" value="Transferase(Phosphotransferase) domain 1"/>
    <property type="match status" value="1"/>
</dbReference>
<dbReference type="InterPro" id="IPR053235">
    <property type="entry name" value="Ser_Thr_kinase"/>
</dbReference>
<proteinExistence type="predicted"/>